<dbReference type="Proteomes" id="UP000649114">
    <property type="component" value="Unassembled WGS sequence"/>
</dbReference>
<evidence type="ECO:0000313" key="6">
    <source>
        <dbReference type="Proteomes" id="UP000649114"/>
    </source>
</evidence>
<proteinExistence type="predicted"/>
<sequence>MDRIPEDLPYCIEGETQVGEDFYLRYGTIELRTVLGNLNRIGIANLRKSQEVIISNHVRGNDLEITGGAAQGRTTAVLVSLVAVVGELVNASDVEGPHALYIAPTHEQTTKAFEIISILARAIGLGVCCLTTTNTNTEDADFVSLRDYNIVVSTPGLVLKMEGKSRFLSMVRYLVVDDAHMSVVGRGGAAVHTRNVLKTMQDDHHPDLVTTIISNERLGPFIRYLRSQTHVTLQILGTRAMLSLSYVPITGNRSETIQRIVSECCQNEKVVIFVARIKQGESLVSSLQGAGLSARITHNGKAMNERLMIIQEFNEGRCRVLITCRIGLSGISLQAVNSVILDRPPEGWDDFLAAVHKAGLVQDGKAYLILDRDNEPEVERFQAILANFHRIKNGAAASQVIKKSTQPTFGPSVATTRLIVRGFPWSKTCSQIMEMFPFEYRPLSIDLPTNSVRPDTESLTGVRRIYFQFHTAERAQQFKERYNVISLLERRVVLPSLNHIHSRTSQAYMSVLLSLDHILKTTVALVGRLIRVHRVPWGVILSVIRDELSRDGINKVRILLIRFIDIFS</sequence>
<dbReference type="InterPro" id="IPR011545">
    <property type="entry name" value="DEAD/DEAH_box_helicase_dom"/>
</dbReference>
<protein>
    <recommendedName>
        <fullName evidence="1">RNA helicase</fullName>
        <ecNumber evidence="1">3.6.4.13</ecNumber>
    </recommendedName>
</protein>
<keyword evidence="2" id="KW-0547">Nucleotide-binding</keyword>
<dbReference type="Pfam" id="PF00271">
    <property type="entry name" value="Helicase_C"/>
    <property type="match status" value="1"/>
</dbReference>
<evidence type="ECO:0000259" key="4">
    <source>
        <dbReference type="PROSITE" id="PS51194"/>
    </source>
</evidence>
<keyword evidence="3" id="KW-0067">ATP-binding</keyword>
<dbReference type="SUPFAM" id="SSF52540">
    <property type="entry name" value="P-loop containing nucleoside triphosphate hydrolases"/>
    <property type="match status" value="1"/>
</dbReference>
<reference evidence="5" key="1">
    <citation type="journal article" date="2020" name="bioRxiv">
        <title>Genomic and phenotypic heterogeneity of clinical isolates of the human pathogens Aspergillus fumigatus, Aspergillus lentulus and Aspergillus fumigatiaffinis.</title>
        <authorList>
            <person name="dos Santos R.A.C."/>
            <person name="Steenwyk J.L."/>
            <person name="Rivero-Menendez O."/>
            <person name="Mead M.E."/>
            <person name="Silva L.P."/>
            <person name="Bastos R.W."/>
            <person name="Alastruey-Izquierdo A."/>
            <person name="Goldman G.H."/>
            <person name="Rokas A."/>
        </authorList>
    </citation>
    <scope>NUCLEOTIDE SEQUENCE</scope>
    <source>
        <strain evidence="5">CNM-CM8927</strain>
    </source>
</reference>
<dbReference type="GO" id="GO:0003724">
    <property type="term" value="F:RNA helicase activity"/>
    <property type="evidence" value="ECO:0007669"/>
    <property type="project" value="UniProtKB-EC"/>
</dbReference>
<dbReference type="PANTHER" id="PTHR47958">
    <property type="entry name" value="ATP-DEPENDENT RNA HELICASE DBP3"/>
    <property type="match status" value="1"/>
</dbReference>
<dbReference type="EMBL" id="JAAAPU010000004">
    <property type="protein sequence ID" value="KAF4209361.1"/>
    <property type="molecule type" value="Genomic_DNA"/>
</dbReference>
<dbReference type="Gene3D" id="3.40.50.300">
    <property type="entry name" value="P-loop containing nucleotide triphosphate hydrolases"/>
    <property type="match status" value="2"/>
</dbReference>
<dbReference type="AlphaFoldDB" id="A0AAN5YX90"/>
<reference evidence="5" key="2">
    <citation type="submission" date="2020-04" db="EMBL/GenBank/DDBJ databases">
        <authorList>
            <person name="Santos R.A.C."/>
            <person name="Steenwyk J.L."/>
            <person name="Rivero-Menendez O."/>
            <person name="Mead M.E."/>
            <person name="Silva L.P."/>
            <person name="Bastos R.W."/>
            <person name="Alastruey-Izquierdo A."/>
            <person name="Goldman G.H."/>
            <person name="Rokas A."/>
        </authorList>
    </citation>
    <scope>NUCLEOTIDE SEQUENCE</scope>
    <source>
        <strain evidence="5">CNM-CM8927</strain>
    </source>
</reference>
<dbReference type="GO" id="GO:0003676">
    <property type="term" value="F:nucleic acid binding"/>
    <property type="evidence" value="ECO:0007669"/>
    <property type="project" value="InterPro"/>
</dbReference>
<dbReference type="InterPro" id="IPR001650">
    <property type="entry name" value="Helicase_C-like"/>
</dbReference>
<dbReference type="EC" id="3.6.4.13" evidence="1"/>
<evidence type="ECO:0000313" key="5">
    <source>
        <dbReference type="EMBL" id="KAF4209361.1"/>
    </source>
</evidence>
<dbReference type="InterPro" id="IPR027417">
    <property type="entry name" value="P-loop_NTPase"/>
</dbReference>
<dbReference type="GO" id="GO:0005524">
    <property type="term" value="F:ATP binding"/>
    <property type="evidence" value="ECO:0007669"/>
    <property type="project" value="UniProtKB-KW"/>
</dbReference>
<feature type="domain" description="Helicase C-terminal" evidence="4">
    <location>
        <begin position="256"/>
        <end position="405"/>
    </location>
</feature>
<evidence type="ECO:0000256" key="3">
    <source>
        <dbReference type="ARBA" id="ARBA00022840"/>
    </source>
</evidence>
<dbReference type="PROSITE" id="PS51194">
    <property type="entry name" value="HELICASE_CTER"/>
    <property type="match status" value="1"/>
</dbReference>
<organism evidence="5 6">
    <name type="scientific">Aspergillus lentulus</name>
    <dbReference type="NCBI Taxonomy" id="293939"/>
    <lineage>
        <taxon>Eukaryota</taxon>
        <taxon>Fungi</taxon>
        <taxon>Dikarya</taxon>
        <taxon>Ascomycota</taxon>
        <taxon>Pezizomycotina</taxon>
        <taxon>Eurotiomycetes</taxon>
        <taxon>Eurotiomycetidae</taxon>
        <taxon>Eurotiales</taxon>
        <taxon>Aspergillaceae</taxon>
        <taxon>Aspergillus</taxon>
        <taxon>Aspergillus subgen. Fumigati</taxon>
    </lineage>
</organism>
<evidence type="ECO:0000256" key="2">
    <source>
        <dbReference type="ARBA" id="ARBA00022741"/>
    </source>
</evidence>
<gene>
    <name evidence="5" type="ORF">CNMCM8927_006801</name>
</gene>
<name>A0AAN5YX90_ASPLE</name>
<comment type="caution">
    <text evidence="5">The sequence shown here is derived from an EMBL/GenBank/DDBJ whole genome shotgun (WGS) entry which is preliminary data.</text>
</comment>
<dbReference type="Pfam" id="PF00270">
    <property type="entry name" value="DEAD"/>
    <property type="match status" value="1"/>
</dbReference>
<accession>A0AAN5YX90</accession>
<evidence type="ECO:0000256" key="1">
    <source>
        <dbReference type="ARBA" id="ARBA00012552"/>
    </source>
</evidence>